<dbReference type="GO" id="GO:0050416">
    <property type="term" value="F:formimidoylglutamate deiminase activity"/>
    <property type="evidence" value="ECO:0007669"/>
    <property type="project" value="UniProtKB-EC"/>
</dbReference>
<evidence type="ECO:0000256" key="4">
    <source>
        <dbReference type="ARBA" id="ARBA00022833"/>
    </source>
</evidence>
<evidence type="ECO:0000259" key="5">
    <source>
        <dbReference type="Pfam" id="PF01979"/>
    </source>
</evidence>
<dbReference type="Gene3D" id="2.30.40.10">
    <property type="entry name" value="Urease, subunit C, domain 1"/>
    <property type="match status" value="1"/>
</dbReference>
<comment type="cofactor">
    <cofactor evidence="1">
        <name>Zn(2+)</name>
        <dbReference type="ChEBI" id="CHEBI:29105"/>
    </cofactor>
</comment>
<dbReference type="GO" id="GO:0019239">
    <property type="term" value="F:deaminase activity"/>
    <property type="evidence" value="ECO:0007669"/>
    <property type="project" value="TreeGrafter"/>
</dbReference>
<dbReference type="InterPro" id="IPR051607">
    <property type="entry name" value="Metallo-dep_hydrolases"/>
</dbReference>
<evidence type="ECO:0000256" key="1">
    <source>
        <dbReference type="ARBA" id="ARBA00001947"/>
    </source>
</evidence>
<dbReference type="OrthoDB" id="9796020at2"/>
<proteinExistence type="predicted"/>
<accession>A0A4S2HFY2</accession>
<comment type="caution">
    <text evidence="6">The sequence shown here is derived from an EMBL/GenBank/DDBJ whole genome shotgun (WGS) entry which is preliminary data.</text>
</comment>
<dbReference type="NCBIfam" id="NF006684">
    <property type="entry name" value="PRK09229.1-5"/>
    <property type="match status" value="1"/>
</dbReference>
<protein>
    <submittedName>
        <fullName evidence="6">Formimidoylglutamate deiminase</fullName>
        <ecNumber evidence="6">3.5.3.13</ecNumber>
    </submittedName>
</protein>
<dbReference type="Gene3D" id="3.20.20.140">
    <property type="entry name" value="Metal-dependent hydrolases"/>
    <property type="match status" value="1"/>
</dbReference>
<dbReference type="PANTHER" id="PTHR11271">
    <property type="entry name" value="GUANINE DEAMINASE"/>
    <property type="match status" value="1"/>
</dbReference>
<dbReference type="SUPFAM" id="SSF51338">
    <property type="entry name" value="Composite domain of metallo-dependent hydrolases"/>
    <property type="match status" value="1"/>
</dbReference>
<name>A0A4S2HFY2_9PROT</name>
<dbReference type="InterPro" id="IPR032466">
    <property type="entry name" value="Metal_Hydrolase"/>
</dbReference>
<evidence type="ECO:0000256" key="2">
    <source>
        <dbReference type="ARBA" id="ARBA00022723"/>
    </source>
</evidence>
<sequence>MGSGVQKIWAEHALASGVWRAGVQVTIGDDGRIEALADGRDSDALRVGVLLPAPANLHSHAIQRAMAGLTEARAADTGDSFWTWRALMYRFLDAVGPDDLEAIAALGQMEMLEAGYACVGEFHYIHHAPDGTPYDDLAELAGRIAAAADQSGIGLTLLPVLYQQAGCDGSPLGRGQVRFGNSGDRFAALFERSSQIVERLGPDAGIGVAPHSLRAVNREGLADCLTLAPDRPVHIHIAEQTGEVDEVMAHYGQRPVDWLMNAHEVDERWCLVHATHMTAAETARLARSGAVAGLCPVTEASLGDGIFDGADYLTQGGLFGIGTDSNIRISLSEELRLLEYSQRLRDKGRAILASRESSTGRTLFEGAVRGGAQATGRESGSLAQGEWADLLALDSASLDLDGREGDTLLDSFVFAHGDGAVSDVWSAGRHMVREGRHVHRDAIVSRYRAALRSLRERA</sequence>
<keyword evidence="7" id="KW-1185">Reference proteome</keyword>
<dbReference type="Pfam" id="PF01979">
    <property type="entry name" value="Amidohydro_1"/>
    <property type="match status" value="1"/>
</dbReference>
<dbReference type="EC" id="3.5.3.13" evidence="6"/>
<dbReference type="SUPFAM" id="SSF51556">
    <property type="entry name" value="Metallo-dependent hydrolases"/>
    <property type="match status" value="1"/>
</dbReference>
<dbReference type="InterPro" id="IPR011059">
    <property type="entry name" value="Metal-dep_hydrolase_composite"/>
</dbReference>
<dbReference type="EMBL" id="SRXV01000001">
    <property type="protein sequence ID" value="TGY94956.1"/>
    <property type="molecule type" value="Genomic_DNA"/>
</dbReference>
<dbReference type="GO" id="GO:0046872">
    <property type="term" value="F:metal ion binding"/>
    <property type="evidence" value="ECO:0007669"/>
    <property type="project" value="UniProtKB-KW"/>
</dbReference>
<dbReference type="Proteomes" id="UP000305451">
    <property type="component" value="Unassembled WGS sequence"/>
</dbReference>
<evidence type="ECO:0000313" key="7">
    <source>
        <dbReference type="Proteomes" id="UP000305451"/>
    </source>
</evidence>
<evidence type="ECO:0000313" key="6">
    <source>
        <dbReference type="EMBL" id="TGY94956.1"/>
    </source>
</evidence>
<keyword evidence="2" id="KW-0479">Metal-binding</keyword>
<keyword evidence="3 6" id="KW-0378">Hydrolase</keyword>
<feature type="domain" description="Amidohydrolase-related" evidence="5">
    <location>
        <begin position="50"/>
        <end position="429"/>
    </location>
</feature>
<dbReference type="PANTHER" id="PTHR11271:SF48">
    <property type="entry name" value="AMIDOHYDROLASE-RELATED DOMAIN-CONTAINING PROTEIN"/>
    <property type="match status" value="1"/>
</dbReference>
<evidence type="ECO:0000256" key="3">
    <source>
        <dbReference type="ARBA" id="ARBA00022801"/>
    </source>
</evidence>
<dbReference type="GO" id="GO:0005829">
    <property type="term" value="C:cytosol"/>
    <property type="evidence" value="ECO:0007669"/>
    <property type="project" value="TreeGrafter"/>
</dbReference>
<dbReference type="NCBIfam" id="TIGR02022">
    <property type="entry name" value="hutF"/>
    <property type="match status" value="1"/>
</dbReference>
<dbReference type="AlphaFoldDB" id="A0A4S2HFY2"/>
<dbReference type="InterPro" id="IPR006680">
    <property type="entry name" value="Amidohydro-rel"/>
</dbReference>
<dbReference type="InterPro" id="IPR010252">
    <property type="entry name" value="HutF"/>
</dbReference>
<reference evidence="6 7" key="1">
    <citation type="journal article" date="2013" name="Int. J. Syst. Evol. Microbiol.">
        <title>Marinicauda pacifica gen. nov., sp. nov., a prosthecate alphaproteobacterium of the family Hyphomonadaceae isolated from deep seawater.</title>
        <authorList>
            <person name="Zhang X.Y."/>
            <person name="Li G.W."/>
            <person name="Wang C.S."/>
            <person name="Zhang Y.J."/>
            <person name="Xu X.W."/>
            <person name="Li H."/>
            <person name="Liu A."/>
            <person name="Liu C."/>
            <person name="Xie B.B."/>
            <person name="Qin Q.L."/>
            <person name="Xu Z."/>
            <person name="Chen X.L."/>
            <person name="Zhou B.C."/>
            <person name="Zhang Y.Z."/>
        </authorList>
    </citation>
    <scope>NUCLEOTIDE SEQUENCE [LARGE SCALE GENOMIC DNA]</scope>
    <source>
        <strain evidence="6 7">P-1 km-3</strain>
    </source>
</reference>
<gene>
    <name evidence="6" type="ORF">E5162_05550</name>
</gene>
<keyword evidence="4" id="KW-0862">Zinc</keyword>
<organism evidence="6 7">
    <name type="scientific">Marinicauda pacifica</name>
    <dbReference type="NCBI Taxonomy" id="1133559"/>
    <lineage>
        <taxon>Bacteria</taxon>
        <taxon>Pseudomonadati</taxon>
        <taxon>Pseudomonadota</taxon>
        <taxon>Alphaproteobacteria</taxon>
        <taxon>Maricaulales</taxon>
        <taxon>Maricaulaceae</taxon>
        <taxon>Marinicauda</taxon>
    </lineage>
</organism>